<evidence type="ECO:0000313" key="2">
    <source>
        <dbReference type="Proteomes" id="UP000611500"/>
    </source>
</evidence>
<dbReference type="AlphaFoldDB" id="A0A8J3MEG4"/>
<keyword evidence="2" id="KW-1185">Reference proteome</keyword>
<comment type="caution">
    <text evidence="1">The sequence shown here is derived from an EMBL/GenBank/DDBJ whole genome shotgun (WGS) entry which is preliminary data.</text>
</comment>
<dbReference type="RefSeq" id="WP_028095563.1">
    <property type="nucleotide sequence ID" value="NZ_BNAP01000058.1"/>
</dbReference>
<organism evidence="1 2">
    <name type="scientific">Pseudodonghicola xiamenensis</name>
    <dbReference type="NCBI Taxonomy" id="337702"/>
    <lineage>
        <taxon>Bacteria</taxon>
        <taxon>Pseudomonadati</taxon>
        <taxon>Pseudomonadota</taxon>
        <taxon>Alphaproteobacteria</taxon>
        <taxon>Rhodobacterales</taxon>
        <taxon>Paracoccaceae</taxon>
        <taxon>Pseudodonghicola</taxon>
    </lineage>
</organism>
<sequence>MSNITFEIRQALTKCSSHTSESIARLIADAQGEAQRLAEAVKADKLVLGDIAATDEDHDAAQQRLNASEIVLERLSGAIPRLHELRDQITVQERDERQKARYERLVKRRNVVGKQLAEFLESLPALATALHEAVQLREEARVFNMRPTPGSPVNPMDDMVSDYPFLAPLVTDAVLKRTRLVGSDGTVLFAPADGSVSTPPAALPKRVNGGSPDALANALAHAKDMQLHISTRLSEMKRDAAVRRVSLEQVAMTQGINEARLAHFHKIAEGKMVEEAEHELSKAQNPTS</sequence>
<reference evidence="1" key="1">
    <citation type="journal article" date="2014" name="Int. J. Syst. Evol. Microbiol.">
        <title>Complete genome sequence of Corynebacterium casei LMG S-19264T (=DSM 44701T), isolated from a smear-ripened cheese.</title>
        <authorList>
            <consortium name="US DOE Joint Genome Institute (JGI-PGF)"/>
            <person name="Walter F."/>
            <person name="Albersmeier A."/>
            <person name="Kalinowski J."/>
            <person name="Ruckert C."/>
        </authorList>
    </citation>
    <scope>NUCLEOTIDE SEQUENCE</scope>
    <source>
        <strain evidence="1">CGMCC 1.7081</strain>
    </source>
</reference>
<dbReference type="Proteomes" id="UP000611500">
    <property type="component" value="Unassembled WGS sequence"/>
</dbReference>
<dbReference type="EMBL" id="BNAP01000058">
    <property type="protein sequence ID" value="GHH05669.1"/>
    <property type="molecule type" value="Genomic_DNA"/>
</dbReference>
<protein>
    <submittedName>
        <fullName evidence="1">Uncharacterized protein</fullName>
    </submittedName>
</protein>
<reference evidence="1" key="2">
    <citation type="submission" date="2020-09" db="EMBL/GenBank/DDBJ databases">
        <authorList>
            <person name="Sun Q."/>
            <person name="Zhou Y."/>
        </authorList>
    </citation>
    <scope>NUCLEOTIDE SEQUENCE</scope>
    <source>
        <strain evidence="1">CGMCC 1.7081</strain>
    </source>
</reference>
<gene>
    <name evidence="1" type="ORF">GCM10010961_44630</name>
</gene>
<evidence type="ECO:0000313" key="1">
    <source>
        <dbReference type="EMBL" id="GHH05669.1"/>
    </source>
</evidence>
<proteinExistence type="predicted"/>
<name>A0A8J3MEG4_9RHOB</name>
<accession>A0A8J3MEG4</accession>